<dbReference type="Gene3D" id="3.90.70.10">
    <property type="entry name" value="Cysteine proteinases"/>
    <property type="match status" value="2"/>
</dbReference>
<dbReference type="Gene3D" id="3.30.2230.10">
    <property type="entry name" value="DUSP-like"/>
    <property type="match status" value="2"/>
</dbReference>
<dbReference type="GO" id="GO:0006508">
    <property type="term" value="P:proteolysis"/>
    <property type="evidence" value="ECO:0007669"/>
    <property type="project" value="UniProtKB-KW"/>
</dbReference>
<feature type="compositionally biased region" description="Polar residues" evidence="19">
    <location>
        <begin position="389"/>
        <end position="405"/>
    </location>
</feature>
<feature type="domain" description="DUSP" evidence="22">
    <location>
        <begin position="662"/>
        <end position="755"/>
    </location>
</feature>
<dbReference type="SUPFAM" id="SSF143791">
    <property type="entry name" value="DUSP-like"/>
    <property type="match status" value="2"/>
</dbReference>
<sequence length="887" mass="99915">MAYLWERAIDRQRVMPGASSNDCPHLECVGEITKEELIQKSHETRHNLTVNLTTLRVWCYACTKEVFLERKLGPQAQLPSTAKPNSPVQSPRQNPKAPGSPTSLRVSPAGACDDLDMETEEEDELRSRGLTGLKNIGNTCYMNAALQALSNCPPLTQFFLECGGLVKTDKKPALCKSYQKLILDLWHKNRNSYVVPTNLFQGIKAVNPMFRGYSQQELVFLLGFFVAGCYKDSQEFLRCLMDQLHEELKEPIPEPEDPNQPVAMDDSPDEDSQSQSDDFQSCESCGSSDRADSECPRVPEDINEAEMLISEQNQNNKDWQKEKNLINNLYRASSHADLDKDVDTSSETRPIISSQGAIKAQGRTTDSNPDIQVSSSTRSPAANEGISCRLSNSPPKSSMWPNLSSAHKKVHSFTPQKSKRQRKYRSIISEVFDGTIVSSVQCLTCDRVSVTLENFQDISLPIPGKEDLAKLHSSSHQTALVKAGSCGEAYAPQGWVSFVMEYIKSWFWGPVVTLQDCLAAFFARDELKGDNMYSCEKCKKLRNGVKFCKVQSLPEILCIHLKRFRHELMFSTKISTHVSFPLEGLEMQPFLAKDSSAQTTTYDLLAVICHHGTASSGHYIAYCRNELNQLWYEFDDQSVTEVSEACVQNAEAYVLFYKKSNDEAQKERRKVTGLLNMMEPSLLQFYISRQWLNKFKTFAEPGPISNHDFLCAHGGIPPNKATSIDDLVVMLPQNVWDLLYSRYGGGPAVNHLYVCHTCQTEIEKLEKRRKNELDMFVRLNKAFQEEESPVVIYCISMQWFREWEGFVKGKDIDPPGQIDNSKIAVNKNGHITLKQGADSGQISEETWNFLYSIHGGGPLVTVRPSVSHQETETSKGEEKIEVETRSV</sequence>
<dbReference type="FunFam" id="3.30.2230.10:FF:000001">
    <property type="entry name" value="Ubiquitinyl hydrolase 1"/>
    <property type="match status" value="1"/>
</dbReference>
<dbReference type="PANTHER" id="PTHR21646:SF32">
    <property type="entry name" value="UBIQUITIN CARBOXYL-TERMINAL HYDROLASE 33"/>
    <property type="match status" value="1"/>
</dbReference>
<evidence type="ECO:0000259" key="22">
    <source>
        <dbReference type="PROSITE" id="PS51283"/>
    </source>
</evidence>
<dbReference type="SUPFAM" id="SSF54001">
    <property type="entry name" value="Cysteine proteinases"/>
    <property type="match status" value="1"/>
</dbReference>
<dbReference type="GO" id="GO:0048471">
    <property type="term" value="C:perinuclear region of cytoplasm"/>
    <property type="evidence" value="ECO:0007669"/>
    <property type="project" value="UniProtKB-SubCell"/>
</dbReference>
<gene>
    <name evidence="23" type="ORF">E1301_Tti007741</name>
</gene>
<evidence type="ECO:0000256" key="7">
    <source>
        <dbReference type="ARBA" id="ARBA00022670"/>
    </source>
</evidence>
<dbReference type="Pfam" id="PF02148">
    <property type="entry name" value="zf-UBP"/>
    <property type="match status" value="1"/>
</dbReference>
<evidence type="ECO:0000256" key="9">
    <source>
        <dbReference type="ARBA" id="ARBA00022737"/>
    </source>
</evidence>
<dbReference type="InterPro" id="IPR038765">
    <property type="entry name" value="Papain-like_cys_pep_sf"/>
</dbReference>
<reference evidence="23 24" key="1">
    <citation type="journal article" date="2019" name="Mol. Ecol. Resour.">
        <title>Chromosome-level genome assembly of Triplophysa tibetana, a fish adapted to the harsh high-altitude environment of the Tibetan Plateau.</title>
        <authorList>
            <person name="Yang X."/>
            <person name="Liu H."/>
            <person name="Ma Z."/>
            <person name="Zou Y."/>
            <person name="Zou M."/>
            <person name="Mao Y."/>
            <person name="Li X."/>
            <person name="Wang H."/>
            <person name="Chen T."/>
            <person name="Wang W."/>
            <person name="Yang R."/>
        </authorList>
    </citation>
    <scope>NUCLEOTIDE SEQUENCE [LARGE SCALE GENOMIC DNA]</scope>
    <source>
        <strain evidence="23">TTIB1903HZAU</strain>
        <tissue evidence="23">Muscle</tissue>
    </source>
</reference>
<dbReference type="InterPro" id="IPR006615">
    <property type="entry name" value="Pept_C19_DUSP"/>
</dbReference>
<evidence type="ECO:0000256" key="17">
    <source>
        <dbReference type="RuleBase" id="RU366025"/>
    </source>
</evidence>
<keyword evidence="5" id="KW-0963">Cytoplasm</keyword>
<dbReference type="InterPro" id="IPR013083">
    <property type="entry name" value="Znf_RING/FYVE/PHD"/>
</dbReference>
<dbReference type="SMART" id="SM00695">
    <property type="entry name" value="DUSP"/>
    <property type="match status" value="2"/>
</dbReference>
<comment type="similarity">
    <text evidence="4">Belongs to the peptidase C19 family. USP20/USP33 subfamily.</text>
</comment>
<dbReference type="Pfam" id="PF00443">
    <property type="entry name" value="UCH"/>
    <property type="match status" value="1"/>
</dbReference>
<dbReference type="GO" id="GO:0008270">
    <property type="term" value="F:zinc ion binding"/>
    <property type="evidence" value="ECO:0007669"/>
    <property type="project" value="UniProtKB-KW"/>
</dbReference>
<dbReference type="InterPro" id="IPR050185">
    <property type="entry name" value="Ub_carboxyl-term_hydrolase"/>
</dbReference>
<feature type="region of interest" description="Disordered" evidence="19">
    <location>
        <begin position="77"/>
        <end position="110"/>
    </location>
</feature>
<feature type="compositionally biased region" description="Basic and acidic residues" evidence="19">
    <location>
        <begin position="869"/>
        <end position="887"/>
    </location>
</feature>
<evidence type="ECO:0000256" key="8">
    <source>
        <dbReference type="ARBA" id="ARBA00022723"/>
    </source>
</evidence>
<evidence type="ECO:0000256" key="11">
    <source>
        <dbReference type="ARBA" id="ARBA00022786"/>
    </source>
</evidence>
<evidence type="ECO:0000259" key="20">
    <source>
        <dbReference type="PROSITE" id="PS50235"/>
    </source>
</evidence>
<evidence type="ECO:0000256" key="14">
    <source>
        <dbReference type="ARBA" id="ARBA00022833"/>
    </source>
</evidence>
<organism evidence="23 24">
    <name type="scientific">Triplophysa tibetana</name>
    <dbReference type="NCBI Taxonomy" id="1572043"/>
    <lineage>
        <taxon>Eukaryota</taxon>
        <taxon>Metazoa</taxon>
        <taxon>Chordata</taxon>
        <taxon>Craniata</taxon>
        <taxon>Vertebrata</taxon>
        <taxon>Euteleostomi</taxon>
        <taxon>Actinopterygii</taxon>
        <taxon>Neopterygii</taxon>
        <taxon>Teleostei</taxon>
        <taxon>Ostariophysi</taxon>
        <taxon>Cypriniformes</taxon>
        <taxon>Nemacheilidae</taxon>
        <taxon>Triplophysa</taxon>
    </lineage>
</organism>
<feature type="compositionally biased region" description="Low complexity" evidence="19">
    <location>
        <begin position="273"/>
        <end position="285"/>
    </location>
</feature>
<evidence type="ECO:0000256" key="10">
    <source>
        <dbReference type="ARBA" id="ARBA00022771"/>
    </source>
</evidence>
<keyword evidence="11 17" id="KW-0833">Ubl conjugation pathway</keyword>
<name>A0A5A9PAZ6_9TELE</name>
<evidence type="ECO:0000256" key="1">
    <source>
        <dbReference type="ARBA" id="ARBA00000707"/>
    </source>
</evidence>
<dbReference type="Pfam" id="PF06337">
    <property type="entry name" value="DUSP"/>
    <property type="match status" value="2"/>
</dbReference>
<keyword evidence="10 16" id="KW-0863">Zinc-finger</keyword>
<accession>A0A5A9PAZ6</accession>
<dbReference type="GO" id="GO:0016579">
    <property type="term" value="P:protein deubiquitination"/>
    <property type="evidence" value="ECO:0007669"/>
    <property type="project" value="InterPro"/>
</dbReference>
<feature type="compositionally biased region" description="Polar residues" evidence="19">
    <location>
        <begin position="345"/>
        <end position="380"/>
    </location>
</feature>
<keyword evidence="8" id="KW-0479">Metal-binding</keyword>
<evidence type="ECO:0000256" key="4">
    <source>
        <dbReference type="ARBA" id="ARBA00008269"/>
    </source>
</evidence>
<dbReference type="PROSITE" id="PS51283">
    <property type="entry name" value="DUSP"/>
    <property type="match status" value="2"/>
</dbReference>
<evidence type="ECO:0000256" key="19">
    <source>
        <dbReference type="SAM" id="MobiDB-lite"/>
    </source>
</evidence>
<comment type="catalytic activity">
    <reaction evidence="1 17">
        <text>Thiol-dependent hydrolysis of ester, thioester, amide, peptide and isopeptide bonds formed by the C-terminal Gly of ubiquitin (a 76-residue protein attached to proteins as an intracellular targeting signal).</text>
        <dbReference type="EC" id="3.4.19.12"/>
    </reaction>
</comment>
<evidence type="ECO:0000256" key="15">
    <source>
        <dbReference type="ARBA" id="ARBA00023212"/>
    </source>
</evidence>
<dbReference type="InterPro" id="IPR018200">
    <property type="entry name" value="USP_CS"/>
</dbReference>
<evidence type="ECO:0000256" key="5">
    <source>
        <dbReference type="ARBA" id="ARBA00022490"/>
    </source>
</evidence>
<feature type="domain" description="UBP-type" evidence="21">
    <location>
        <begin position="1"/>
        <end position="85"/>
    </location>
</feature>
<evidence type="ECO:0000313" key="23">
    <source>
        <dbReference type="EMBL" id="KAA0718942.1"/>
    </source>
</evidence>
<evidence type="ECO:0000256" key="18">
    <source>
        <dbReference type="SAM" id="Coils"/>
    </source>
</evidence>
<proteinExistence type="inferred from homology"/>
<dbReference type="PROSITE" id="PS50271">
    <property type="entry name" value="ZF_UBP"/>
    <property type="match status" value="1"/>
</dbReference>
<dbReference type="Proteomes" id="UP000324632">
    <property type="component" value="Chromosome 7"/>
</dbReference>
<evidence type="ECO:0000313" key="24">
    <source>
        <dbReference type="Proteomes" id="UP000324632"/>
    </source>
</evidence>
<dbReference type="InterPro" id="IPR001394">
    <property type="entry name" value="Peptidase_C19_UCH"/>
</dbReference>
<keyword evidence="18" id="KW-0175">Coiled coil</keyword>
<dbReference type="AlphaFoldDB" id="A0A5A9PAZ6"/>
<keyword evidence="13 17" id="KW-0788">Thiol protease</keyword>
<evidence type="ECO:0000259" key="21">
    <source>
        <dbReference type="PROSITE" id="PS50271"/>
    </source>
</evidence>
<feature type="region of interest" description="Disordered" evidence="19">
    <location>
        <begin position="250"/>
        <end position="296"/>
    </location>
</feature>
<evidence type="ECO:0000256" key="3">
    <source>
        <dbReference type="ARBA" id="ARBA00004556"/>
    </source>
</evidence>
<feature type="region of interest" description="Disordered" evidence="19">
    <location>
        <begin position="865"/>
        <end position="887"/>
    </location>
</feature>
<keyword evidence="6" id="KW-0254">Endocytosis</keyword>
<comment type="caution">
    <text evidence="23">The sequence shown here is derived from an EMBL/GenBank/DDBJ whole genome shotgun (WGS) entry which is preliminary data.</text>
</comment>
<dbReference type="EC" id="3.4.19.12" evidence="17"/>
<dbReference type="PROSITE" id="PS00973">
    <property type="entry name" value="USP_2"/>
    <property type="match status" value="1"/>
</dbReference>
<keyword evidence="14" id="KW-0862">Zinc</keyword>
<keyword evidence="15" id="KW-0206">Cytoskeleton</keyword>
<dbReference type="PROSITE" id="PS00972">
    <property type="entry name" value="USP_1"/>
    <property type="match status" value="1"/>
</dbReference>
<dbReference type="Gene3D" id="3.30.40.10">
    <property type="entry name" value="Zinc/RING finger domain, C3HC4 (zinc finger)"/>
    <property type="match status" value="1"/>
</dbReference>
<dbReference type="GO" id="GO:0005813">
    <property type="term" value="C:centrosome"/>
    <property type="evidence" value="ECO:0007669"/>
    <property type="project" value="UniProtKB-SubCell"/>
</dbReference>
<dbReference type="InterPro" id="IPR001607">
    <property type="entry name" value="Znf_UBP"/>
</dbReference>
<keyword evidence="9" id="KW-0677">Repeat</keyword>
<evidence type="ECO:0000256" key="6">
    <source>
        <dbReference type="ARBA" id="ARBA00022583"/>
    </source>
</evidence>
<keyword evidence="7 17" id="KW-0645">Protease</keyword>
<evidence type="ECO:0000256" key="2">
    <source>
        <dbReference type="ARBA" id="ARBA00004300"/>
    </source>
</evidence>
<dbReference type="PROSITE" id="PS50235">
    <property type="entry name" value="USP_3"/>
    <property type="match status" value="1"/>
</dbReference>
<evidence type="ECO:0000256" key="13">
    <source>
        <dbReference type="ARBA" id="ARBA00022807"/>
    </source>
</evidence>
<feature type="compositionally biased region" description="Basic residues" evidence="19">
    <location>
        <begin position="406"/>
        <end position="418"/>
    </location>
</feature>
<comment type="subcellular location">
    <subcellularLocation>
        <location evidence="2">Cytoplasm</location>
        <location evidence="2">Cytoskeleton</location>
        <location evidence="2">Microtubule organizing center</location>
        <location evidence="2">Centrosome</location>
    </subcellularLocation>
    <subcellularLocation>
        <location evidence="3">Cytoplasm</location>
        <location evidence="3">Perinuclear region</location>
    </subcellularLocation>
</comment>
<feature type="domain" description="DUSP" evidence="22">
    <location>
        <begin position="764"/>
        <end position="866"/>
    </location>
</feature>
<dbReference type="GO" id="GO:0006897">
    <property type="term" value="P:endocytosis"/>
    <property type="evidence" value="ECO:0007669"/>
    <property type="project" value="UniProtKB-KW"/>
</dbReference>
<keyword evidence="12 17" id="KW-0378">Hydrolase</keyword>
<evidence type="ECO:0000256" key="16">
    <source>
        <dbReference type="PROSITE-ProRule" id="PRU00502"/>
    </source>
</evidence>
<feature type="domain" description="USP" evidence="20">
    <location>
        <begin position="131"/>
        <end position="660"/>
    </location>
</feature>
<dbReference type="InterPro" id="IPR028889">
    <property type="entry name" value="USP"/>
</dbReference>
<dbReference type="EMBL" id="SOYY01000007">
    <property type="protein sequence ID" value="KAA0718942.1"/>
    <property type="molecule type" value="Genomic_DNA"/>
</dbReference>
<feature type="coiled-coil region" evidence="18">
    <location>
        <begin position="302"/>
        <end position="329"/>
    </location>
</feature>
<feature type="region of interest" description="Disordered" evidence="19">
    <location>
        <begin position="338"/>
        <end position="418"/>
    </location>
</feature>
<dbReference type="PANTHER" id="PTHR21646">
    <property type="entry name" value="UBIQUITIN CARBOXYL-TERMINAL HYDROLASE"/>
    <property type="match status" value="1"/>
</dbReference>
<evidence type="ECO:0000256" key="12">
    <source>
        <dbReference type="ARBA" id="ARBA00022801"/>
    </source>
</evidence>
<feature type="compositionally biased region" description="Polar residues" evidence="19">
    <location>
        <begin position="77"/>
        <end position="93"/>
    </location>
</feature>
<dbReference type="CDD" id="cd02674">
    <property type="entry name" value="Peptidase_C19R"/>
    <property type="match status" value="1"/>
</dbReference>
<keyword evidence="24" id="KW-1185">Reference proteome</keyword>
<dbReference type="InterPro" id="IPR035927">
    <property type="entry name" value="DUSP-like_sf"/>
</dbReference>
<protein>
    <recommendedName>
        <fullName evidence="17">Ubiquitin carboxyl-terminal hydrolase</fullName>
        <ecNumber evidence="17">3.4.19.12</ecNumber>
    </recommendedName>
</protein>
<dbReference type="GO" id="GO:0004843">
    <property type="term" value="F:cysteine-type deubiquitinase activity"/>
    <property type="evidence" value="ECO:0007669"/>
    <property type="project" value="UniProtKB-UniRule"/>
</dbReference>